<accession>A0A2T9XZ53</accession>
<dbReference type="GO" id="GO:0005634">
    <property type="term" value="C:nucleus"/>
    <property type="evidence" value="ECO:0007669"/>
    <property type="project" value="TreeGrafter"/>
</dbReference>
<dbReference type="InterPro" id="IPR007757">
    <property type="entry name" value="MT-A70-like"/>
</dbReference>
<dbReference type="GO" id="GO:0036396">
    <property type="term" value="C:RNA N6-methyladenosine methyltransferase complex"/>
    <property type="evidence" value="ECO:0007669"/>
    <property type="project" value="TreeGrafter"/>
</dbReference>
<evidence type="ECO:0000256" key="1">
    <source>
        <dbReference type="PROSITE-ProRule" id="PRU00489"/>
    </source>
</evidence>
<dbReference type="EMBL" id="MBFS01003676">
    <property type="protein sequence ID" value="PVU85357.1"/>
    <property type="molecule type" value="Genomic_DNA"/>
</dbReference>
<gene>
    <name evidence="3" type="ORF">BB560_007057</name>
</gene>
<proteinExistence type="inferred from homology"/>
<dbReference type="Pfam" id="PF05063">
    <property type="entry name" value="MT-A70"/>
    <property type="match status" value="1"/>
</dbReference>
<name>A0A2T9XZ53_9FUNG</name>
<feature type="compositionally biased region" description="Polar residues" evidence="2">
    <location>
        <begin position="81"/>
        <end position="100"/>
    </location>
</feature>
<comment type="similarity">
    <text evidence="1">Belongs to the MT-A70-like family.</text>
</comment>
<keyword evidence="4" id="KW-1185">Reference proteome</keyword>
<feature type="compositionally biased region" description="Polar residues" evidence="2">
    <location>
        <begin position="53"/>
        <end position="64"/>
    </location>
</feature>
<evidence type="ECO:0000313" key="4">
    <source>
        <dbReference type="Proteomes" id="UP000245609"/>
    </source>
</evidence>
<dbReference type="OrthoDB" id="426718at2759"/>
<protein>
    <submittedName>
        <fullName evidence="3">Uncharacterized protein</fullName>
    </submittedName>
</protein>
<sequence length="457" mass="52522">MRNARKRKTPAKPISSEYFVGYVEDDESVEAIMKKFQELENIEKEFSEKKPTPSEQAQNDTAETSISSVSQSSLIKDPSEADSNNTNQSDVSGFSTVTPTAENQMSPEFLAEVFKRTSAFTVKSALMDQDELEILDDVDLWKAEIGYLSEYESQEEYLDVNDDFWDEDFGFSRSGKSKGKKKSSKSYGSSGSRLSLRDQIIQRYKYMQVHVKDKAGRVYIVNRKVTTVNPLLPTYIRIPPYPIPNAWAKPISHYSPMEYNNFSSKEVSCILSLKWPTNNKYQAIYMDPPLKYIKSVPTDENSPNISKIPVNKMLAPGGFVFVWCEKEFMPELFTIAETVWGLRYVENFCWVKKNTNNQISKQPSKYFCRSKVTCFIFRALGDLEMRHQRSPDCVFDFIKSDSNGLESLEKPEFVYKVIETLLPESISPNIKQDGSLLLNLWAPNDYNRSNWEMISEL</sequence>
<dbReference type="AlphaFoldDB" id="A0A2T9XZ53"/>
<comment type="caution">
    <text evidence="3">The sequence shown here is derived from an EMBL/GenBank/DDBJ whole genome shotgun (WGS) entry which is preliminary data.</text>
</comment>
<organism evidence="3 4">
    <name type="scientific">Smittium megazygosporum</name>
    <dbReference type="NCBI Taxonomy" id="133381"/>
    <lineage>
        <taxon>Eukaryota</taxon>
        <taxon>Fungi</taxon>
        <taxon>Fungi incertae sedis</taxon>
        <taxon>Zoopagomycota</taxon>
        <taxon>Kickxellomycotina</taxon>
        <taxon>Harpellomycetes</taxon>
        <taxon>Harpellales</taxon>
        <taxon>Legeriomycetaceae</taxon>
        <taxon>Smittium</taxon>
    </lineage>
</organism>
<dbReference type="PROSITE" id="PS51143">
    <property type="entry name" value="MT_A70"/>
    <property type="match status" value="1"/>
</dbReference>
<dbReference type="GO" id="GO:0008168">
    <property type="term" value="F:methyltransferase activity"/>
    <property type="evidence" value="ECO:0007669"/>
    <property type="project" value="TreeGrafter"/>
</dbReference>
<evidence type="ECO:0000256" key="2">
    <source>
        <dbReference type="SAM" id="MobiDB-lite"/>
    </source>
</evidence>
<dbReference type="InterPro" id="IPR029063">
    <property type="entry name" value="SAM-dependent_MTases_sf"/>
</dbReference>
<dbReference type="PANTHER" id="PTHR12829:SF8">
    <property type="entry name" value="CHROMOSOME UNDETERMINED SCAFFOLD_82, WHOLE GENOME SHOTGUN SEQUENCE"/>
    <property type="match status" value="1"/>
</dbReference>
<evidence type="ECO:0000313" key="3">
    <source>
        <dbReference type="EMBL" id="PVU85357.1"/>
    </source>
</evidence>
<dbReference type="SUPFAM" id="SSF53335">
    <property type="entry name" value="S-adenosyl-L-methionine-dependent methyltransferases"/>
    <property type="match status" value="1"/>
</dbReference>
<reference evidence="3 4" key="1">
    <citation type="journal article" date="2018" name="MBio">
        <title>Comparative Genomics Reveals the Core Gene Toolbox for the Fungus-Insect Symbiosis.</title>
        <authorList>
            <person name="Wang Y."/>
            <person name="Stata M."/>
            <person name="Wang W."/>
            <person name="Stajich J.E."/>
            <person name="White M.M."/>
            <person name="Moncalvo J.M."/>
        </authorList>
    </citation>
    <scope>NUCLEOTIDE SEQUENCE [LARGE SCALE GENOMIC DNA]</scope>
    <source>
        <strain evidence="3 4">SC-DP-2</strain>
    </source>
</reference>
<dbReference type="PANTHER" id="PTHR12829">
    <property type="entry name" value="N6-ADENOSINE-METHYLTRANSFERASE"/>
    <property type="match status" value="1"/>
</dbReference>
<dbReference type="STRING" id="133381.A0A2T9XZ53"/>
<feature type="region of interest" description="Disordered" evidence="2">
    <location>
        <begin position="44"/>
        <end position="100"/>
    </location>
</feature>
<dbReference type="Proteomes" id="UP000245609">
    <property type="component" value="Unassembled WGS sequence"/>
</dbReference>